<proteinExistence type="predicted"/>
<evidence type="ECO:0000313" key="1">
    <source>
        <dbReference type="EMBL" id="RXH90621.1"/>
    </source>
</evidence>
<keyword evidence="2" id="KW-1185">Reference proteome</keyword>
<reference evidence="1 2" key="1">
    <citation type="submission" date="2018-10" db="EMBL/GenBank/DDBJ databases">
        <title>A high-quality apple genome assembly.</title>
        <authorList>
            <person name="Hu J."/>
        </authorList>
    </citation>
    <scope>NUCLEOTIDE SEQUENCE [LARGE SCALE GENOMIC DNA]</scope>
    <source>
        <strain evidence="2">cv. HFTH1</strain>
        <tissue evidence="1">Young leaf</tissue>
    </source>
</reference>
<dbReference type="AlphaFoldDB" id="A0A498JB87"/>
<accession>A0A498JB87</accession>
<evidence type="ECO:0000313" key="2">
    <source>
        <dbReference type="Proteomes" id="UP000290289"/>
    </source>
</evidence>
<dbReference type="Proteomes" id="UP000290289">
    <property type="component" value="Chromosome 9"/>
</dbReference>
<protein>
    <submittedName>
        <fullName evidence="1">Uncharacterized protein</fullName>
    </submittedName>
</protein>
<dbReference type="EMBL" id="RDQH01000335">
    <property type="protein sequence ID" value="RXH90621.1"/>
    <property type="molecule type" value="Genomic_DNA"/>
</dbReference>
<organism evidence="1 2">
    <name type="scientific">Malus domestica</name>
    <name type="common">Apple</name>
    <name type="synonym">Pyrus malus</name>
    <dbReference type="NCBI Taxonomy" id="3750"/>
    <lineage>
        <taxon>Eukaryota</taxon>
        <taxon>Viridiplantae</taxon>
        <taxon>Streptophyta</taxon>
        <taxon>Embryophyta</taxon>
        <taxon>Tracheophyta</taxon>
        <taxon>Spermatophyta</taxon>
        <taxon>Magnoliopsida</taxon>
        <taxon>eudicotyledons</taxon>
        <taxon>Gunneridae</taxon>
        <taxon>Pentapetalae</taxon>
        <taxon>rosids</taxon>
        <taxon>fabids</taxon>
        <taxon>Rosales</taxon>
        <taxon>Rosaceae</taxon>
        <taxon>Amygdaloideae</taxon>
        <taxon>Maleae</taxon>
        <taxon>Malus</taxon>
    </lineage>
</organism>
<gene>
    <name evidence="1" type="ORF">DVH24_035385</name>
</gene>
<sequence>MMDGHGLLLLILNLKDQSEKLILHHMPSCDGFRNGKHSEWSSAAMNSATMSTENPFESTPAKFVQNSTQQNRNYFLLTNPKRKTKSIPKRVRNSPRSFAAWAEFFQFEDTDPTRDLAFDLAFSRQFMALSERGRDWALWAVMVYHCV</sequence>
<comment type="caution">
    <text evidence="1">The sequence shown here is derived from an EMBL/GenBank/DDBJ whole genome shotgun (WGS) entry which is preliminary data.</text>
</comment>
<name>A0A498JB87_MALDO</name>